<comment type="caution">
    <text evidence="1">The sequence shown here is derived from an EMBL/GenBank/DDBJ whole genome shotgun (WGS) entry which is preliminary data.</text>
</comment>
<organism evidence="1 2">
    <name type="scientific">Araneus ventricosus</name>
    <name type="common">Orbweaver spider</name>
    <name type="synonym">Epeira ventricosa</name>
    <dbReference type="NCBI Taxonomy" id="182803"/>
    <lineage>
        <taxon>Eukaryota</taxon>
        <taxon>Metazoa</taxon>
        <taxon>Ecdysozoa</taxon>
        <taxon>Arthropoda</taxon>
        <taxon>Chelicerata</taxon>
        <taxon>Arachnida</taxon>
        <taxon>Araneae</taxon>
        <taxon>Araneomorphae</taxon>
        <taxon>Entelegynae</taxon>
        <taxon>Araneoidea</taxon>
        <taxon>Araneidae</taxon>
        <taxon>Araneus</taxon>
    </lineage>
</organism>
<accession>A0A4Y2PDJ5</accession>
<dbReference type="Proteomes" id="UP000499080">
    <property type="component" value="Unassembled WGS sequence"/>
</dbReference>
<dbReference type="PANTHER" id="PTHR46060">
    <property type="entry name" value="MARINER MOS1 TRANSPOSASE-LIKE PROTEIN"/>
    <property type="match status" value="1"/>
</dbReference>
<dbReference type="GO" id="GO:0032259">
    <property type="term" value="P:methylation"/>
    <property type="evidence" value="ECO:0007669"/>
    <property type="project" value="UniProtKB-KW"/>
</dbReference>
<dbReference type="GO" id="GO:0008168">
    <property type="term" value="F:methyltransferase activity"/>
    <property type="evidence" value="ECO:0007669"/>
    <property type="project" value="UniProtKB-KW"/>
</dbReference>
<protein>
    <submittedName>
        <fullName evidence="1">Histone-lysine N-methyltransferase SETMAR</fullName>
    </submittedName>
</protein>
<keyword evidence="1" id="KW-0808">Transferase</keyword>
<proteinExistence type="predicted"/>
<dbReference type="PANTHER" id="PTHR46060:SF1">
    <property type="entry name" value="MARINER MOS1 TRANSPOSASE-LIKE PROTEIN"/>
    <property type="match status" value="1"/>
</dbReference>
<gene>
    <name evidence="1" type="primary">SETMAR_225</name>
    <name evidence="1" type="ORF">AVEN_18442_1</name>
</gene>
<dbReference type="AlphaFoldDB" id="A0A4Y2PDJ5"/>
<reference evidence="1 2" key="1">
    <citation type="journal article" date="2019" name="Sci. Rep.">
        <title>Orb-weaving spider Araneus ventricosus genome elucidates the spidroin gene catalogue.</title>
        <authorList>
            <person name="Kono N."/>
            <person name="Nakamura H."/>
            <person name="Ohtoshi R."/>
            <person name="Moran D.A.P."/>
            <person name="Shinohara A."/>
            <person name="Yoshida Y."/>
            <person name="Fujiwara M."/>
            <person name="Mori M."/>
            <person name="Tomita M."/>
            <person name="Arakawa K."/>
        </authorList>
    </citation>
    <scope>NUCLEOTIDE SEQUENCE [LARGE SCALE GENOMIC DNA]</scope>
</reference>
<name>A0A4Y2PDJ5_ARAVE</name>
<keyword evidence="1" id="KW-0489">Methyltransferase</keyword>
<dbReference type="OrthoDB" id="6431520at2759"/>
<keyword evidence="2" id="KW-1185">Reference proteome</keyword>
<dbReference type="Gene3D" id="3.30.420.10">
    <property type="entry name" value="Ribonuclease H-like superfamily/Ribonuclease H"/>
    <property type="match status" value="1"/>
</dbReference>
<dbReference type="EMBL" id="BGPR01011069">
    <property type="protein sequence ID" value="GBN49424.1"/>
    <property type="molecule type" value="Genomic_DNA"/>
</dbReference>
<sequence length="149" mass="17128">MLRHHRHQNTGNSRIASSARRGLFTDCVILIHDNAMPHSAQVTQQLIEPFCCEQMNHPKYSPNLAPSDFHLFVHLKRFLSDPRFDDDEEVKDAETSWLTSRAAIFCDAGVQNLVSRCYKCLHALGDYVERSSKVCESWLNMYPCPYLSV</sequence>
<dbReference type="InterPro" id="IPR036397">
    <property type="entry name" value="RNaseH_sf"/>
</dbReference>
<dbReference type="InterPro" id="IPR052709">
    <property type="entry name" value="Transposase-MT_Hybrid"/>
</dbReference>
<evidence type="ECO:0000313" key="2">
    <source>
        <dbReference type="Proteomes" id="UP000499080"/>
    </source>
</evidence>
<evidence type="ECO:0000313" key="1">
    <source>
        <dbReference type="EMBL" id="GBN49424.1"/>
    </source>
</evidence>
<dbReference type="GO" id="GO:0003676">
    <property type="term" value="F:nucleic acid binding"/>
    <property type="evidence" value="ECO:0007669"/>
    <property type="project" value="InterPro"/>
</dbReference>